<accession>A0A255YWA4</accession>
<evidence type="ECO:0000259" key="1">
    <source>
        <dbReference type="Pfam" id="PF12146"/>
    </source>
</evidence>
<keyword evidence="3" id="KW-1185">Reference proteome</keyword>
<dbReference type="Gene3D" id="3.40.50.1820">
    <property type="entry name" value="alpha/beta hydrolase"/>
    <property type="match status" value="1"/>
</dbReference>
<gene>
    <name evidence="2" type="ORF">CHU95_13750</name>
</gene>
<evidence type="ECO:0000313" key="2">
    <source>
        <dbReference type="EMBL" id="OYQ33461.1"/>
    </source>
</evidence>
<feature type="domain" description="Serine aminopeptidase S33" evidence="1">
    <location>
        <begin position="45"/>
        <end position="298"/>
    </location>
</feature>
<reference evidence="2 3" key="1">
    <citation type="submission" date="2017-07" db="EMBL/GenBank/DDBJ databases">
        <title>Niveispirillum cyanobacteriorum sp. nov., isolated from cyanobacterial aggregates in a eutrophic lake.</title>
        <authorList>
            <person name="Cai H."/>
        </authorList>
    </citation>
    <scope>NUCLEOTIDE SEQUENCE [LARGE SCALE GENOMIC DNA]</scope>
    <source>
        <strain evidence="3">TH1-14</strain>
    </source>
</reference>
<comment type="caution">
    <text evidence="2">The sequence shown here is derived from an EMBL/GenBank/DDBJ whole genome shotgun (WGS) entry which is preliminary data.</text>
</comment>
<dbReference type="InterPro" id="IPR029058">
    <property type="entry name" value="AB_hydrolase_fold"/>
</dbReference>
<proteinExistence type="predicted"/>
<organism evidence="2 3">
    <name type="scientific">Niveispirillum lacus</name>
    <dbReference type="NCBI Taxonomy" id="1981099"/>
    <lineage>
        <taxon>Bacteria</taxon>
        <taxon>Pseudomonadati</taxon>
        <taxon>Pseudomonadota</taxon>
        <taxon>Alphaproteobacteria</taxon>
        <taxon>Rhodospirillales</taxon>
        <taxon>Azospirillaceae</taxon>
        <taxon>Niveispirillum</taxon>
    </lineage>
</organism>
<dbReference type="InterPro" id="IPR051044">
    <property type="entry name" value="MAG_DAG_Lipase"/>
</dbReference>
<dbReference type="SUPFAM" id="SSF53474">
    <property type="entry name" value="alpha/beta-Hydrolases"/>
    <property type="match status" value="1"/>
</dbReference>
<dbReference type="PANTHER" id="PTHR11614">
    <property type="entry name" value="PHOSPHOLIPASE-RELATED"/>
    <property type="match status" value="1"/>
</dbReference>
<dbReference type="AlphaFoldDB" id="A0A255YWA4"/>
<protein>
    <recommendedName>
        <fullName evidence="1">Serine aminopeptidase S33 domain-containing protein</fullName>
    </recommendedName>
</protein>
<dbReference type="InterPro" id="IPR022742">
    <property type="entry name" value="Hydrolase_4"/>
</dbReference>
<dbReference type="OrthoDB" id="9788260at2"/>
<name>A0A255YWA4_9PROT</name>
<evidence type="ECO:0000313" key="3">
    <source>
        <dbReference type="Proteomes" id="UP000216998"/>
    </source>
</evidence>
<dbReference type="EMBL" id="NOXU01000030">
    <property type="protein sequence ID" value="OYQ33461.1"/>
    <property type="molecule type" value="Genomic_DNA"/>
</dbReference>
<sequence>MDGAMGGVTDKAGHWVHERLDLCDGKYLRLSRWQAPIPPAPEAPTILVLPGRAGQVERYSELAVDLTARGLHVLSMDWRGQGGSSRCLPDHMMGHVGYFDQYLDDLDAALGHWREKVRGPFLALGHSMGGHSLMRYVAERPHPFAGIIASAPMLAINTAPLPEWLAMWLARQAVKAGYANAYAPLQGPRWTADPLPFAGNRLTSDARRFALMQQVMERDPSVALGGASWGWLNGAFASIRHLFDQDRLEQVAVPILILSARADRIVRPHSHDRAAARLPNCTLIRFEQGEHELLIETDAVRDKVLAAIDQFLIEKIGIALRGGNLEA</sequence>
<dbReference type="Proteomes" id="UP000216998">
    <property type="component" value="Unassembled WGS sequence"/>
</dbReference>
<dbReference type="Pfam" id="PF12146">
    <property type="entry name" value="Hydrolase_4"/>
    <property type="match status" value="1"/>
</dbReference>
<dbReference type="RefSeq" id="WP_094456906.1">
    <property type="nucleotide sequence ID" value="NZ_NOXU01000030.1"/>
</dbReference>